<dbReference type="InterPro" id="IPR027417">
    <property type="entry name" value="P-loop_NTPase"/>
</dbReference>
<feature type="coiled-coil region" evidence="3">
    <location>
        <begin position="778"/>
        <end position="826"/>
    </location>
</feature>
<gene>
    <name evidence="6" type="ORF">J8273_0807</name>
</gene>
<evidence type="ECO:0000256" key="4">
    <source>
        <dbReference type="SAM" id="MobiDB-lite"/>
    </source>
</evidence>
<feature type="region of interest" description="Disordered" evidence="4">
    <location>
        <begin position="253"/>
        <end position="279"/>
    </location>
</feature>
<feature type="domain" description="SMC hinge" evidence="5">
    <location>
        <begin position="520"/>
        <end position="632"/>
    </location>
</feature>
<evidence type="ECO:0000256" key="3">
    <source>
        <dbReference type="SAM" id="Coils"/>
    </source>
</evidence>
<comment type="similarity">
    <text evidence="2">Belongs to the SMC family.</text>
</comment>
<dbReference type="GO" id="GO:0051276">
    <property type="term" value="P:chromosome organization"/>
    <property type="evidence" value="ECO:0007669"/>
    <property type="project" value="InterPro"/>
</dbReference>
<dbReference type="InterPro" id="IPR010935">
    <property type="entry name" value="SMC_hinge"/>
</dbReference>
<dbReference type="PANTHER" id="PTHR43977">
    <property type="entry name" value="STRUCTURAL MAINTENANCE OF CHROMOSOMES PROTEIN 3"/>
    <property type="match status" value="1"/>
</dbReference>
<dbReference type="InterPro" id="IPR036277">
    <property type="entry name" value="SMC_hinge_sf"/>
</dbReference>
<dbReference type="GO" id="GO:0005634">
    <property type="term" value="C:nucleus"/>
    <property type="evidence" value="ECO:0007669"/>
    <property type="project" value="UniProtKB-SubCell"/>
</dbReference>
<dbReference type="EMBL" id="JAHDYR010000001">
    <property type="protein sequence ID" value="KAG9397677.1"/>
    <property type="molecule type" value="Genomic_DNA"/>
</dbReference>
<proteinExistence type="inferred from homology"/>
<comment type="subcellular location">
    <subcellularLocation>
        <location evidence="2">Nucleus</location>
    </subcellularLocation>
</comment>
<dbReference type="GO" id="GO:0005524">
    <property type="term" value="F:ATP binding"/>
    <property type="evidence" value="ECO:0007669"/>
    <property type="project" value="InterPro"/>
</dbReference>
<dbReference type="Proteomes" id="UP000717585">
    <property type="component" value="Unassembled WGS sequence"/>
</dbReference>
<dbReference type="SUPFAM" id="SSF52540">
    <property type="entry name" value="P-loop containing nucleoside triphosphate hydrolases"/>
    <property type="match status" value="1"/>
</dbReference>
<dbReference type="Gene3D" id="1.20.1060.20">
    <property type="match status" value="1"/>
</dbReference>
<dbReference type="OrthoDB" id="431497at2759"/>
<evidence type="ECO:0000313" key="6">
    <source>
        <dbReference type="EMBL" id="KAG9397677.1"/>
    </source>
</evidence>
<evidence type="ECO:0000256" key="2">
    <source>
        <dbReference type="PIRNR" id="PIRNR005719"/>
    </source>
</evidence>
<dbReference type="AlphaFoldDB" id="A0A8J6BHM9"/>
<sequence length="1223" mass="136483">MYIKKIVLDNFKSYKGRIEINNLGEYANSVVGKNGSGKSNLFEAIRFVFAASKDRVTQDNRRHWMYNGTDGETNAELFTSVEVVIDNTGEEAFLPGKRGDISIKRTIGLKKDEWRIDNTNMLRREANTWFESAGLSGSTHFIVQQGEVNRLADFSAEDRLHAVLGMAGTELYNAKKEESERLIKDADNNKETAEEHIRDLDDRMKKLSREKDDLAQFQEADLKYKQLQYAGLSKDIARVRARIAAQAKEMSDLQKEYTRNSEALRRHNDTRSNQEQDRKISEDELRVLEQERASIKKRLRATTVEFTRLELQLQAMPTDQADKEDQVNLKRLRKNLQTAKQELSDKTATLVTLRAEVERTASALEVAVVRRDALNEKLDAMARFPNKQARDDWVDKECGRVEAQVDGNKNRLTACESRLHAKTEELQASKQELARLEEELKTVKSTHARFAEEAATYRQNLAALEQATREGRGVLADKERAVSQATIQKDTAARNLSRAMPRDLYEAMVAVERLGMGPNEGVYGPIVNLLNVRPSAYAAVEAVGGNQLFHIVVDTDATARMVLDRLGDRPLSLNIICLNRVRTKSYKYPNSTEDSVPLVNMIKADDKFKPVINSIFGRVVMVKDLKQAATRTLRGFKKLDAVNTCGDMLSRHGEVSGGGNSAAEATRFAKANALKAATAAVEAAQAKLDSYHEELKATRSNINAEHQRITVALDEAAKHDGAVQEAGREALLASIADTETIIASLDAERVSLDATIVGLNERLYELSKMRASPFKAPTVKDRNDLKNAEHEVRDLETQRQDAMEKLEAVEQRLVVIKARIAEQEAAVAEAAAKRASIVQETLDDGVRERFDVVEAQRTDLEAQMASITEKIAATNAYLDGLNSDLFVAGASEDDEKVEARLVETSRKLERITVEHQRSRDEVSRLEGDLAGLKVSPTDEYDGLSRKKIIDATAAARKELDRFAHVNRRAIEQGRDIQGEYDSLKTRLETNEQDKTKLTRVLGKSEEQKQKAVLGVLKSVGDNFERIFKEVSGQGDGALHVYTKTTDMGLAAFVRKCGVIDDDDDVDTDTEVASETQSQLPLTLADLSGLEAMVSFSSGHNPKSMAELSGGQRGVVALCLVFALQSAIPAPFYLFDEVDAALDGRYRKNVSKMIRSRAKDRQFFIASFHDELLDACSNFYMVKFQHATSRIMLCSKSDSKSVIEASKRAAAPLLSRLEDDDVEM</sequence>
<dbReference type="SUPFAM" id="SSF75553">
    <property type="entry name" value="Smc hinge domain"/>
    <property type="match status" value="1"/>
</dbReference>
<dbReference type="Gene3D" id="3.40.50.300">
    <property type="entry name" value="P-loop containing nucleotide triphosphate hydrolases"/>
    <property type="match status" value="2"/>
</dbReference>
<reference evidence="6" key="1">
    <citation type="submission" date="2021-05" db="EMBL/GenBank/DDBJ databases">
        <title>A free-living protist that lacks canonical eukaryotic 1 DNA replication and segregation systems.</title>
        <authorList>
            <person name="Salas-Leiva D.E."/>
            <person name="Tromer E.C."/>
            <person name="Curtis B.A."/>
            <person name="Jerlstrom-Hultqvist J."/>
            <person name="Kolisko M."/>
            <person name="Yi Z."/>
            <person name="Salas-Leiva J.S."/>
            <person name="Gallot-Lavallee L."/>
            <person name="Kops G.J.P.L."/>
            <person name="Archibald J.M."/>
            <person name="Simpson A.G.B."/>
            <person name="Roger A.J."/>
        </authorList>
    </citation>
    <scope>NUCLEOTIDE SEQUENCE</scope>
    <source>
        <strain evidence="6">BICM</strain>
    </source>
</reference>
<dbReference type="InterPro" id="IPR003395">
    <property type="entry name" value="RecF/RecN/SMC_N"/>
</dbReference>
<evidence type="ECO:0000313" key="7">
    <source>
        <dbReference type="Proteomes" id="UP000717585"/>
    </source>
</evidence>
<dbReference type="GO" id="GO:0005694">
    <property type="term" value="C:chromosome"/>
    <property type="evidence" value="ECO:0007669"/>
    <property type="project" value="InterPro"/>
</dbReference>
<dbReference type="Pfam" id="PF02463">
    <property type="entry name" value="SMC_N"/>
    <property type="match status" value="1"/>
</dbReference>
<keyword evidence="1 3" id="KW-0175">Coiled coil</keyword>
<comment type="caution">
    <text evidence="6">The sequence shown here is derived from an EMBL/GenBank/DDBJ whole genome shotgun (WGS) entry which is preliminary data.</text>
</comment>
<feature type="coiled-coil region" evidence="3">
    <location>
        <begin position="412"/>
        <end position="467"/>
    </location>
</feature>
<name>A0A8J6BHM9_9EUKA</name>
<dbReference type="InterPro" id="IPR024704">
    <property type="entry name" value="SMC"/>
</dbReference>
<dbReference type="Pfam" id="PF06470">
    <property type="entry name" value="SMC_hinge"/>
    <property type="match status" value="1"/>
</dbReference>
<keyword evidence="7" id="KW-1185">Reference proteome</keyword>
<organism evidence="6 7">
    <name type="scientific">Carpediemonas membranifera</name>
    <dbReference type="NCBI Taxonomy" id="201153"/>
    <lineage>
        <taxon>Eukaryota</taxon>
        <taxon>Metamonada</taxon>
        <taxon>Carpediemonas-like organisms</taxon>
        <taxon>Carpediemonas</taxon>
    </lineage>
</organism>
<keyword evidence="2" id="KW-0539">Nucleus</keyword>
<accession>A0A8J6BHM9</accession>
<dbReference type="Gene3D" id="3.30.70.1620">
    <property type="match status" value="1"/>
</dbReference>
<evidence type="ECO:0000256" key="1">
    <source>
        <dbReference type="ARBA" id="ARBA00023054"/>
    </source>
</evidence>
<evidence type="ECO:0000259" key="5">
    <source>
        <dbReference type="SMART" id="SM00968"/>
    </source>
</evidence>
<dbReference type="GO" id="GO:0016887">
    <property type="term" value="F:ATP hydrolysis activity"/>
    <property type="evidence" value="ECO:0007669"/>
    <property type="project" value="InterPro"/>
</dbReference>
<protein>
    <recommendedName>
        <fullName evidence="2">Structural maintenance of chromosomes protein</fullName>
    </recommendedName>
</protein>
<dbReference type="PIRSF" id="PIRSF005719">
    <property type="entry name" value="SMC"/>
    <property type="match status" value="1"/>
</dbReference>
<feature type="coiled-coil region" evidence="3">
    <location>
        <begin position="674"/>
        <end position="701"/>
    </location>
</feature>
<dbReference type="SMART" id="SM00968">
    <property type="entry name" value="SMC_hinge"/>
    <property type="match status" value="1"/>
</dbReference>